<sequence length="51" mass="5887">MINLNVVKRKWNVARKKRNAAKRQKVRLAAQLQKPAKTDLAVKTGFVLRVM</sequence>
<dbReference type="EMBL" id="BBLT01000007">
    <property type="protein sequence ID" value="GAL86367.1"/>
    <property type="molecule type" value="Genomic_DNA"/>
</dbReference>
<accession>A0A098LJ09</accession>
<keyword evidence="2" id="KW-1185">Reference proteome</keyword>
<dbReference type="STRING" id="153721.MYP_3596"/>
<dbReference type="AlphaFoldDB" id="A0A098LJ09"/>
<name>A0A098LJ09_9BACT</name>
<protein>
    <submittedName>
        <fullName evidence="1">Uncharacterized protein</fullName>
    </submittedName>
</protein>
<evidence type="ECO:0000313" key="1">
    <source>
        <dbReference type="EMBL" id="GAL86367.1"/>
    </source>
</evidence>
<gene>
    <name evidence="1" type="ORF">MYP_3596</name>
</gene>
<dbReference type="Proteomes" id="UP000030185">
    <property type="component" value="Unassembled WGS sequence"/>
</dbReference>
<organism evidence="1 2">
    <name type="scientific">Sporocytophaga myxococcoides</name>
    <dbReference type="NCBI Taxonomy" id="153721"/>
    <lineage>
        <taxon>Bacteria</taxon>
        <taxon>Pseudomonadati</taxon>
        <taxon>Bacteroidota</taxon>
        <taxon>Cytophagia</taxon>
        <taxon>Cytophagales</taxon>
        <taxon>Cytophagaceae</taxon>
        <taxon>Sporocytophaga</taxon>
    </lineage>
</organism>
<proteinExistence type="predicted"/>
<reference evidence="1 2" key="1">
    <citation type="submission" date="2014-09" db="EMBL/GenBank/DDBJ databases">
        <title>Sporocytophaga myxococcoides PG-01 genome sequencing.</title>
        <authorList>
            <person name="Liu L."/>
            <person name="Gao P.J."/>
            <person name="Chen G.J."/>
            <person name="Wang L.S."/>
        </authorList>
    </citation>
    <scope>NUCLEOTIDE SEQUENCE [LARGE SCALE GENOMIC DNA]</scope>
    <source>
        <strain evidence="1 2">PG-01</strain>
    </source>
</reference>
<evidence type="ECO:0000313" key="2">
    <source>
        <dbReference type="Proteomes" id="UP000030185"/>
    </source>
</evidence>
<comment type="caution">
    <text evidence="1">The sequence shown here is derived from an EMBL/GenBank/DDBJ whole genome shotgun (WGS) entry which is preliminary data.</text>
</comment>